<comment type="caution">
    <text evidence="2">The sequence shown here is derived from an EMBL/GenBank/DDBJ whole genome shotgun (WGS) entry which is preliminary data.</text>
</comment>
<keyword evidence="3" id="KW-1185">Reference proteome</keyword>
<sequence length="75" mass="8903">MCFGSEPKPKTTYYYHEEITPSRRYTGHHHHHHHHSSSGHHHHHSRSPRASYTSVSRRSYSHSPRTSGPVVYERY</sequence>
<dbReference type="AlphaFoldDB" id="A0A8K0S934"/>
<evidence type="ECO:0000256" key="1">
    <source>
        <dbReference type="SAM" id="MobiDB-lite"/>
    </source>
</evidence>
<feature type="compositionally biased region" description="Polar residues" evidence="1">
    <location>
        <begin position="48"/>
        <end position="66"/>
    </location>
</feature>
<name>A0A8K0S934_9HYPO</name>
<gene>
    <name evidence="2" type="ORF">BKA59DRAFT_468871</name>
</gene>
<evidence type="ECO:0000313" key="2">
    <source>
        <dbReference type="EMBL" id="KAH7256920.1"/>
    </source>
</evidence>
<protein>
    <submittedName>
        <fullName evidence="2">Uncharacterized protein</fullName>
    </submittedName>
</protein>
<evidence type="ECO:0000313" key="3">
    <source>
        <dbReference type="Proteomes" id="UP000813427"/>
    </source>
</evidence>
<dbReference type="Proteomes" id="UP000813427">
    <property type="component" value="Unassembled WGS sequence"/>
</dbReference>
<organism evidence="2 3">
    <name type="scientific">Fusarium tricinctum</name>
    <dbReference type="NCBI Taxonomy" id="61284"/>
    <lineage>
        <taxon>Eukaryota</taxon>
        <taxon>Fungi</taxon>
        <taxon>Dikarya</taxon>
        <taxon>Ascomycota</taxon>
        <taxon>Pezizomycotina</taxon>
        <taxon>Sordariomycetes</taxon>
        <taxon>Hypocreomycetidae</taxon>
        <taxon>Hypocreales</taxon>
        <taxon>Nectriaceae</taxon>
        <taxon>Fusarium</taxon>
        <taxon>Fusarium tricinctum species complex</taxon>
    </lineage>
</organism>
<accession>A0A8K0S934</accession>
<feature type="region of interest" description="Disordered" evidence="1">
    <location>
        <begin position="19"/>
        <end position="75"/>
    </location>
</feature>
<feature type="compositionally biased region" description="Basic residues" evidence="1">
    <location>
        <begin position="25"/>
        <end position="47"/>
    </location>
</feature>
<proteinExistence type="predicted"/>
<reference evidence="2" key="1">
    <citation type="journal article" date="2021" name="Nat. Commun.">
        <title>Genetic determinants of endophytism in the Arabidopsis root mycobiome.</title>
        <authorList>
            <person name="Mesny F."/>
            <person name="Miyauchi S."/>
            <person name="Thiergart T."/>
            <person name="Pickel B."/>
            <person name="Atanasova L."/>
            <person name="Karlsson M."/>
            <person name="Huettel B."/>
            <person name="Barry K.W."/>
            <person name="Haridas S."/>
            <person name="Chen C."/>
            <person name="Bauer D."/>
            <person name="Andreopoulos W."/>
            <person name="Pangilinan J."/>
            <person name="LaButti K."/>
            <person name="Riley R."/>
            <person name="Lipzen A."/>
            <person name="Clum A."/>
            <person name="Drula E."/>
            <person name="Henrissat B."/>
            <person name="Kohler A."/>
            <person name="Grigoriev I.V."/>
            <person name="Martin F.M."/>
            <person name="Hacquard S."/>
        </authorList>
    </citation>
    <scope>NUCLEOTIDE SEQUENCE</scope>
    <source>
        <strain evidence="2">MPI-SDFR-AT-0068</strain>
    </source>
</reference>
<dbReference type="EMBL" id="JAGPXF010000002">
    <property type="protein sequence ID" value="KAH7256920.1"/>
    <property type="molecule type" value="Genomic_DNA"/>
</dbReference>
<dbReference type="OrthoDB" id="4843675at2759"/>